<dbReference type="FunFam" id="1.20.5.4820:FF:000001">
    <property type="entry name" value="Myosin heavy chain"/>
    <property type="match status" value="1"/>
</dbReference>
<dbReference type="GO" id="GO:0005524">
    <property type="term" value="F:ATP binding"/>
    <property type="evidence" value="ECO:0007669"/>
    <property type="project" value="UniProtKB-UniRule"/>
</dbReference>
<dbReference type="PRINTS" id="PR00193">
    <property type="entry name" value="MYOSINHEAVY"/>
</dbReference>
<evidence type="ECO:0000256" key="6">
    <source>
        <dbReference type="ARBA" id="ARBA00022741"/>
    </source>
</evidence>
<organism evidence="18 19">
    <name type="scientific">Aythya fuligula</name>
    <name type="common">Tufted duck</name>
    <name type="synonym">Anas fuligula</name>
    <dbReference type="NCBI Taxonomy" id="219594"/>
    <lineage>
        <taxon>Eukaryota</taxon>
        <taxon>Metazoa</taxon>
        <taxon>Chordata</taxon>
        <taxon>Craniata</taxon>
        <taxon>Vertebrata</taxon>
        <taxon>Euteleostomi</taxon>
        <taxon>Archelosauria</taxon>
        <taxon>Archosauria</taxon>
        <taxon>Dinosauria</taxon>
        <taxon>Saurischia</taxon>
        <taxon>Theropoda</taxon>
        <taxon>Coelurosauria</taxon>
        <taxon>Aves</taxon>
        <taxon>Neognathae</taxon>
        <taxon>Galloanserae</taxon>
        <taxon>Anseriformes</taxon>
        <taxon>Anatidae</taxon>
        <taxon>Aythyinae</taxon>
        <taxon>Aythya</taxon>
    </lineage>
</organism>
<feature type="domain" description="Myosin motor" evidence="16">
    <location>
        <begin position="86"/>
        <end position="781"/>
    </location>
</feature>
<dbReference type="SUPFAM" id="SSF52540">
    <property type="entry name" value="P-loop containing nucleoside triphosphate hydrolases"/>
    <property type="match status" value="1"/>
</dbReference>
<dbReference type="Gene3D" id="2.30.30.360">
    <property type="entry name" value="Myosin S1 fragment, N-terminal"/>
    <property type="match status" value="1"/>
</dbReference>
<sequence length="1938" mass="222828">MSSDSEMAIFGEAAPYLRKSEKERIEAQNKPFDAKTSVFVVHAKESYVKSTIQSKEAGKVTVKTEAGETLTVKDDQIFSMNPPKYDKIEDMAMMTHLHEPAVLYNLKERYAAWMIYTYSGLFCVTVNPYKWLPVYNPEVVLAYRGKKRQEAPPHIFSISDNAYQFMLTDRENQSILITGESGAGKTVNTKRVIQYFATIAASGDKKKEEQSGKMQGTLEDQIISANPLLEAFGNAKTVRNDNSSRFGKFIRIHFGATGKLASADIETYLLEKSRVTFQLKAERSYHIFYQIMSNKKPELIEMLLITTNPYDYQYVSQGEITVASINDQEELMATDSAIDILGFTPDEKTAIYKLTGAVMHYGNLKFKQKQREEQAEPDGTEVADKAAYLMGLNSADLLKALCYPRVKVGNEYVTKGQTVQQVYNSVGALAKAVFEKMFLWMVVRINQQLDTKQPRQYFIGVLDIAGFEIFDFNSLEQLCINFTNEKLQQFFNHHMFVLEQEEYKKEGIDWEFIDFGMDLAACIELIEKPMGIFSILEEECMFPKATDTSFKNKLYDQHLGKSNNFQKPKPGKGKAEAHFSLVHYAGTVDYNISGWLDKNKDPLNETVVGLYQKSSLKTLALLFASAGGEAGYGGGGKKGGKKKGSSFQTVSALFRENLNKLMTNLRSTHPHFVRCIIPNETKTPGAMEHELVLHQLRCNGVLEGIRICRKGFPSRILYADFKQRYKVLNASAIPEGQFIDSKKASEKLLGSIDVDHTQYKFGHTKVFFKAGLLGLLEEMRDEKLAQLITRTQARCRGFLMRVEYQRMVERRESIFCIQYNVRAFMNVKHWPWMKLFFKIKPLLKSAESEKEMANMKGEFEKTKEELAKSEAKRKELEEKMVSLLQEKNDLQLQVQAEADALADAEERCDQLIKTKIQLEAKIKEVTERAEDEEEINAELTAKKRKLEDECSELKKDIDDLELTLAKVEKEKHATENKVKNLTEEMASLDETIAKLTKEKKALQEAHQQTLDDLQAEEDKVNTLTKAKTKLEQQVDDLEGSLEQEKKLRMDLERAKRKLEGDLKLSQDSIMDLENDKQQLDEKLKKKDFEISQIQSKIEDEQALGMQLQKKIKELQARIEELEEEIEAERTSRAKAEKHRADLSRELEEISERLEEAGGATAAQIEMNKKREAEFQKMRRDLEEATLQHEATAAALRKKHADSTAELGEQIDNLQRVKQKLEKEKSELKMEIDDLASNMESVSKAKTNLEKMCRTLEDQLSEIKTKEEEHERMVNDLNAQRARLQTESGEYSRQVEEKDALISQLSRGKQAFTQQIEELKRHLEEEIKAKNALAHALQSARHDCDLLREQYEEEQEAKGELQRALSKANSEVSQWRTKYETDAIQRTEELEEAKKKLAQRLQDAEEHVEAVNAKCASLEKTKQRLQNEVEDLMIDVERSNAACAALDKKQKNFDKILAEWKQKYEETQAELEASQKESRSLSTELFKMKNAYEESLDHLETLKRENKNLQQEISDLTEQIAEGGKAIHELEKVKKQIEQEKSELQAALEEAEASLEHEEGKILRIQLELNQVKSEIDRKIAEKDEEIDQLKRNHLRVVESMQSTLDAEIRSRNEALRLKKKMEGDLNEMEIQLSHANRQAAEAQKNLRNTQGVLKDTQIHLDDALRTQEDLKEQVAMVERRANLLQAEIEELRAALEQTERSRKVAEQELLDASERVQLLHTQNTSLINTKKKLETDIAQIQGEMEDTIQEARNAEEKAKKAITDAAMMAEELKKEQDTSAHLERMKKNLDQTVKDLQHRLDEAEQLALKGGKKQIQKLEARVRELEGEVDAEQKRSAEAVKGVRKYERRVKELTYQSEEDRKNVLRLQDLVDKLQMKVKSYKRQAEEAEELSNVNLSKFRKIQHELEEAEERADIAESQVNKLRAKSREFHKKSEEEE</sequence>
<evidence type="ECO:0000256" key="5">
    <source>
        <dbReference type="ARBA" id="ARBA00022490"/>
    </source>
</evidence>
<dbReference type="InterPro" id="IPR002928">
    <property type="entry name" value="Myosin_tail"/>
</dbReference>
<dbReference type="FunFam" id="1.20.5.370:FF:000008">
    <property type="entry name" value="Myosin heavy chain"/>
    <property type="match status" value="1"/>
</dbReference>
<accession>A0A6J3DZP0</accession>
<dbReference type="FunFam" id="1.20.58.530:FF:000001">
    <property type="entry name" value="Myosin heavy chain"/>
    <property type="match status" value="1"/>
</dbReference>
<feature type="binding site" evidence="14">
    <location>
        <begin position="179"/>
        <end position="186"/>
    </location>
    <ligand>
        <name>ATP</name>
        <dbReference type="ChEBI" id="CHEBI:30616"/>
    </ligand>
</feature>
<dbReference type="GO" id="GO:0000146">
    <property type="term" value="F:microfilament motor activity"/>
    <property type="evidence" value="ECO:0007669"/>
    <property type="project" value="TreeGrafter"/>
</dbReference>
<dbReference type="GO" id="GO:0032982">
    <property type="term" value="C:myosin filament"/>
    <property type="evidence" value="ECO:0007669"/>
    <property type="project" value="UniProtKB-KW"/>
</dbReference>
<dbReference type="FunFam" id="2.30.30.360:FF:000001">
    <property type="entry name" value="Myosin heavy chain"/>
    <property type="match status" value="1"/>
</dbReference>
<dbReference type="Pfam" id="PF00063">
    <property type="entry name" value="Myosin_head"/>
    <property type="match status" value="1"/>
</dbReference>
<evidence type="ECO:0000256" key="4">
    <source>
        <dbReference type="ARBA" id="ARBA00022481"/>
    </source>
</evidence>
<evidence type="ECO:0000259" key="16">
    <source>
        <dbReference type="PROSITE" id="PS51456"/>
    </source>
</evidence>
<dbReference type="GO" id="GO:0006936">
    <property type="term" value="P:muscle contraction"/>
    <property type="evidence" value="ECO:0007669"/>
    <property type="project" value="TreeGrafter"/>
</dbReference>
<dbReference type="FunFam" id="1.20.5.370:FF:000003">
    <property type="entry name" value="Myosin heavy chain"/>
    <property type="match status" value="1"/>
</dbReference>
<evidence type="ECO:0000313" key="19">
    <source>
        <dbReference type="RefSeq" id="XP_032055365.1"/>
    </source>
</evidence>
<comment type="subunit">
    <text evidence="13">Muscle myosin is a hexameric protein that consists of 2 heavy chain subunits (MHC), 2 alkali light chain subunits (MLC) and 2 regulatory light chain subunits (MLC-2).</text>
</comment>
<keyword evidence="12 14" id="KW-0009">Actin-binding</keyword>
<keyword evidence="11" id="KW-0514">Muscle protein</keyword>
<dbReference type="Proteomes" id="UP000504639">
    <property type="component" value="Chromosome 18"/>
</dbReference>
<keyword evidence="4" id="KW-0488">Methylation</keyword>
<dbReference type="CDD" id="cd01377">
    <property type="entry name" value="MYSc_class_II"/>
    <property type="match status" value="1"/>
</dbReference>
<dbReference type="PANTHER" id="PTHR45615:SF79">
    <property type="entry name" value="MYOSIN-4"/>
    <property type="match status" value="1"/>
</dbReference>
<keyword evidence="10 14" id="KW-0505">Motor protein</keyword>
<dbReference type="SUPFAM" id="SSF57997">
    <property type="entry name" value="Tropomyosin"/>
    <property type="match status" value="1"/>
</dbReference>
<dbReference type="FunFam" id="1.20.5.340:FF:000013">
    <property type="entry name" value="Myosin heavy chain"/>
    <property type="match status" value="1"/>
</dbReference>
<evidence type="ECO:0000313" key="18">
    <source>
        <dbReference type="Proteomes" id="UP000504639"/>
    </source>
</evidence>
<evidence type="ECO:0000256" key="12">
    <source>
        <dbReference type="ARBA" id="ARBA00023203"/>
    </source>
</evidence>
<feature type="region of interest" description="Actin-binding" evidence="14">
    <location>
        <begin position="658"/>
        <end position="680"/>
    </location>
</feature>
<dbReference type="RefSeq" id="XP_032055365.1">
    <property type="nucleotide sequence ID" value="XM_032199474.1"/>
</dbReference>
<dbReference type="SUPFAM" id="SSF90257">
    <property type="entry name" value="Myosin rod fragments"/>
    <property type="match status" value="5"/>
</dbReference>
<dbReference type="FunFam" id="1.20.5.340:FF:000006">
    <property type="entry name" value="Myosin heavy chain"/>
    <property type="match status" value="1"/>
</dbReference>
<dbReference type="Pfam" id="PF01576">
    <property type="entry name" value="Myosin_tail_1"/>
    <property type="match status" value="1"/>
</dbReference>
<comment type="subcellular location">
    <subcellularLocation>
        <location evidence="1">Cytoplasm</location>
        <location evidence="1">Myofibril</location>
    </subcellularLocation>
</comment>
<keyword evidence="8" id="KW-0175">Coiled coil</keyword>
<dbReference type="Gene3D" id="1.20.5.340">
    <property type="match status" value="5"/>
</dbReference>
<comment type="similarity">
    <text evidence="2 14">Belongs to the TRAFAC class myosin-kinesin ATPase superfamily. Myosin family.</text>
</comment>
<dbReference type="InterPro" id="IPR014751">
    <property type="entry name" value="XRCC4-like_C"/>
</dbReference>
<dbReference type="FunFam" id="3.40.850.10:FF:000024">
    <property type="entry name" value="Myosin heavy chain, isoform J"/>
    <property type="match status" value="1"/>
</dbReference>
<dbReference type="FunFam" id="1.20.5.370:FF:000001">
    <property type="entry name" value="Myosin heavy chain"/>
    <property type="match status" value="1"/>
</dbReference>
<dbReference type="Gene3D" id="1.20.120.720">
    <property type="entry name" value="Myosin VI head, motor domain, U50 subdomain"/>
    <property type="match status" value="1"/>
</dbReference>
<dbReference type="Gene3D" id="1.10.10.820">
    <property type="match status" value="1"/>
</dbReference>
<dbReference type="PROSITE" id="PS51456">
    <property type="entry name" value="MYOSIN_MOTOR"/>
    <property type="match status" value="1"/>
</dbReference>
<evidence type="ECO:0000256" key="14">
    <source>
        <dbReference type="PROSITE-ProRule" id="PRU00782"/>
    </source>
</evidence>
<evidence type="ECO:0000256" key="9">
    <source>
        <dbReference type="ARBA" id="ARBA00023123"/>
    </source>
</evidence>
<dbReference type="PROSITE" id="PS50096">
    <property type="entry name" value="IQ"/>
    <property type="match status" value="1"/>
</dbReference>
<evidence type="ECO:0000256" key="3">
    <source>
        <dbReference type="ARBA" id="ARBA00022433"/>
    </source>
</evidence>
<gene>
    <name evidence="19" type="primary">LOC116496416</name>
</gene>
<reference evidence="19" key="1">
    <citation type="submission" date="2025-08" db="UniProtKB">
        <authorList>
            <consortium name="RefSeq"/>
        </authorList>
    </citation>
    <scope>IDENTIFICATION</scope>
    <source>
        <tissue evidence="19">Lung</tissue>
    </source>
</reference>
<evidence type="ECO:0000256" key="1">
    <source>
        <dbReference type="ARBA" id="ARBA00004657"/>
    </source>
</evidence>
<keyword evidence="5" id="KW-0963">Cytoplasm</keyword>
<keyword evidence="9 14" id="KW-0518">Myosin</keyword>
<feature type="region of interest" description="Disordered" evidence="15">
    <location>
        <begin position="1910"/>
        <end position="1938"/>
    </location>
</feature>
<dbReference type="Gene3D" id="1.20.58.530">
    <property type="match status" value="1"/>
</dbReference>
<dbReference type="InterPro" id="IPR008989">
    <property type="entry name" value="Myosin_S1_N"/>
</dbReference>
<dbReference type="SMART" id="SM00242">
    <property type="entry name" value="MYSc"/>
    <property type="match status" value="1"/>
</dbReference>
<dbReference type="FunFam" id="1.20.120.720:FF:000001">
    <property type="entry name" value="Myosin heavy chain, muscle"/>
    <property type="match status" value="1"/>
</dbReference>
<dbReference type="InterPro" id="IPR036961">
    <property type="entry name" value="Kinesin_motor_dom_sf"/>
</dbReference>
<keyword evidence="7 14" id="KW-0067">ATP-binding</keyword>
<dbReference type="Gene3D" id="6.10.250.2420">
    <property type="match status" value="1"/>
</dbReference>
<dbReference type="GO" id="GO:0030016">
    <property type="term" value="C:myofibril"/>
    <property type="evidence" value="ECO:0007669"/>
    <property type="project" value="UniProtKB-SubCell"/>
</dbReference>
<keyword evidence="3" id="KW-0787">Thick filament</keyword>
<dbReference type="GeneID" id="116496416"/>
<feature type="domain" description="Myosin N-terminal SH3-like" evidence="17">
    <location>
        <begin position="33"/>
        <end position="82"/>
    </location>
</feature>
<dbReference type="Gene3D" id="1.20.5.370">
    <property type="match status" value="4"/>
</dbReference>
<dbReference type="FunFam" id="1.20.5.340:FF:000002">
    <property type="entry name" value="Myosin heavy chain"/>
    <property type="match status" value="1"/>
</dbReference>
<evidence type="ECO:0000256" key="2">
    <source>
        <dbReference type="ARBA" id="ARBA00008314"/>
    </source>
</evidence>
<feature type="compositionally biased region" description="Basic and acidic residues" evidence="15">
    <location>
        <begin position="1926"/>
        <end position="1938"/>
    </location>
</feature>
<name>A0A6J3DZP0_AYTFU</name>
<dbReference type="InterPro" id="IPR004009">
    <property type="entry name" value="SH3_Myosin"/>
</dbReference>
<dbReference type="FunFam" id="1.20.5.340:FF:000004">
    <property type="entry name" value="Myosin heavy chain"/>
    <property type="match status" value="1"/>
</dbReference>
<dbReference type="Gene3D" id="3.40.850.10">
    <property type="entry name" value="Kinesin motor domain"/>
    <property type="match status" value="1"/>
</dbReference>
<dbReference type="PROSITE" id="PS51844">
    <property type="entry name" value="SH3_LIKE"/>
    <property type="match status" value="1"/>
</dbReference>
<dbReference type="FunFam" id="1.20.5.340:FF:000003">
    <property type="entry name" value="Myosin heavy chain"/>
    <property type="match status" value="1"/>
</dbReference>
<evidence type="ECO:0000256" key="11">
    <source>
        <dbReference type="ARBA" id="ARBA00023179"/>
    </source>
</evidence>
<dbReference type="FunFam" id="1.20.5.370:FF:000002">
    <property type="entry name" value="Myosin heavy chain"/>
    <property type="match status" value="1"/>
</dbReference>
<keyword evidence="18" id="KW-1185">Reference proteome</keyword>
<evidence type="ECO:0000256" key="13">
    <source>
        <dbReference type="ARBA" id="ARBA00038612"/>
    </source>
</evidence>
<evidence type="ECO:0000259" key="17">
    <source>
        <dbReference type="PROSITE" id="PS51844"/>
    </source>
</evidence>
<evidence type="ECO:0000256" key="10">
    <source>
        <dbReference type="ARBA" id="ARBA00023175"/>
    </source>
</evidence>
<evidence type="ECO:0000256" key="8">
    <source>
        <dbReference type="ARBA" id="ARBA00023054"/>
    </source>
</evidence>
<evidence type="ECO:0000256" key="15">
    <source>
        <dbReference type="SAM" id="MobiDB-lite"/>
    </source>
</evidence>
<keyword evidence="6 14" id="KW-0547">Nucleotide-binding</keyword>
<protein>
    <submittedName>
        <fullName evidence="19">Myosin-1B-like isoform X2</fullName>
    </submittedName>
</protein>
<dbReference type="InterPro" id="IPR001609">
    <property type="entry name" value="Myosin_head_motor_dom-like"/>
</dbReference>
<dbReference type="GO" id="GO:0016460">
    <property type="term" value="C:myosin II complex"/>
    <property type="evidence" value="ECO:0007669"/>
    <property type="project" value="TreeGrafter"/>
</dbReference>
<dbReference type="GO" id="GO:0051015">
    <property type="term" value="F:actin filament binding"/>
    <property type="evidence" value="ECO:0007669"/>
    <property type="project" value="InterPro"/>
</dbReference>
<dbReference type="FunFam" id="1.10.10.820:FF:000001">
    <property type="entry name" value="Myosin heavy chain"/>
    <property type="match status" value="1"/>
</dbReference>
<dbReference type="Gene3D" id="1.20.5.4820">
    <property type="match status" value="1"/>
</dbReference>
<evidence type="ECO:0000256" key="7">
    <source>
        <dbReference type="ARBA" id="ARBA00022840"/>
    </source>
</evidence>
<dbReference type="Pfam" id="PF02736">
    <property type="entry name" value="Myosin_N"/>
    <property type="match status" value="1"/>
</dbReference>
<proteinExistence type="inferred from homology"/>
<dbReference type="FunFam" id="1.20.5.370:FF:000007">
    <property type="entry name" value="Myosin heavy chain"/>
    <property type="match status" value="1"/>
</dbReference>
<dbReference type="PANTHER" id="PTHR45615">
    <property type="entry name" value="MYOSIN HEAVY CHAIN, NON-MUSCLE"/>
    <property type="match status" value="1"/>
</dbReference>
<dbReference type="InterPro" id="IPR027417">
    <property type="entry name" value="P-loop_NTPase"/>
</dbReference>